<dbReference type="EMBL" id="JABSTQ010011009">
    <property type="protein sequence ID" value="KAG0415919.1"/>
    <property type="molecule type" value="Genomic_DNA"/>
</dbReference>
<evidence type="ECO:0000313" key="1">
    <source>
        <dbReference type="EMBL" id="KAG0415919.1"/>
    </source>
</evidence>
<keyword evidence="2" id="KW-1185">Reference proteome</keyword>
<dbReference type="Proteomes" id="UP000805193">
    <property type="component" value="Unassembled WGS sequence"/>
</dbReference>
<organism evidence="1 2">
    <name type="scientific">Ixodes persulcatus</name>
    <name type="common">Taiga tick</name>
    <dbReference type="NCBI Taxonomy" id="34615"/>
    <lineage>
        <taxon>Eukaryota</taxon>
        <taxon>Metazoa</taxon>
        <taxon>Ecdysozoa</taxon>
        <taxon>Arthropoda</taxon>
        <taxon>Chelicerata</taxon>
        <taxon>Arachnida</taxon>
        <taxon>Acari</taxon>
        <taxon>Parasitiformes</taxon>
        <taxon>Ixodida</taxon>
        <taxon>Ixodoidea</taxon>
        <taxon>Ixodidae</taxon>
        <taxon>Ixodinae</taxon>
        <taxon>Ixodes</taxon>
    </lineage>
</organism>
<comment type="caution">
    <text evidence="1">The sequence shown here is derived from an EMBL/GenBank/DDBJ whole genome shotgun (WGS) entry which is preliminary data.</text>
</comment>
<accession>A0AC60P925</accession>
<protein>
    <submittedName>
        <fullName evidence="1">Uncharacterized protein</fullName>
    </submittedName>
</protein>
<reference evidence="1 2" key="1">
    <citation type="journal article" date="2020" name="Cell">
        <title>Large-Scale Comparative Analyses of Tick Genomes Elucidate Their Genetic Diversity and Vector Capacities.</title>
        <authorList>
            <consortium name="Tick Genome and Microbiome Consortium (TIGMIC)"/>
            <person name="Jia N."/>
            <person name="Wang J."/>
            <person name="Shi W."/>
            <person name="Du L."/>
            <person name="Sun Y."/>
            <person name="Zhan W."/>
            <person name="Jiang J.F."/>
            <person name="Wang Q."/>
            <person name="Zhang B."/>
            <person name="Ji P."/>
            <person name="Bell-Sakyi L."/>
            <person name="Cui X.M."/>
            <person name="Yuan T.T."/>
            <person name="Jiang B.G."/>
            <person name="Yang W.F."/>
            <person name="Lam T.T."/>
            <person name="Chang Q.C."/>
            <person name="Ding S.J."/>
            <person name="Wang X.J."/>
            <person name="Zhu J.G."/>
            <person name="Ruan X.D."/>
            <person name="Zhao L."/>
            <person name="Wei J.T."/>
            <person name="Ye R.Z."/>
            <person name="Que T.C."/>
            <person name="Du C.H."/>
            <person name="Zhou Y.H."/>
            <person name="Cheng J.X."/>
            <person name="Dai P.F."/>
            <person name="Guo W.B."/>
            <person name="Han X.H."/>
            <person name="Huang E.J."/>
            <person name="Li L.F."/>
            <person name="Wei W."/>
            <person name="Gao Y.C."/>
            <person name="Liu J.Z."/>
            <person name="Shao H.Z."/>
            <person name="Wang X."/>
            <person name="Wang C.C."/>
            <person name="Yang T.C."/>
            <person name="Huo Q.B."/>
            <person name="Li W."/>
            <person name="Chen H.Y."/>
            <person name="Chen S.E."/>
            <person name="Zhou L.G."/>
            <person name="Ni X.B."/>
            <person name="Tian J.H."/>
            <person name="Sheng Y."/>
            <person name="Liu T."/>
            <person name="Pan Y.S."/>
            <person name="Xia L.Y."/>
            <person name="Li J."/>
            <person name="Zhao F."/>
            <person name="Cao W.C."/>
        </authorList>
    </citation>
    <scope>NUCLEOTIDE SEQUENCE [LARGE SCALE GENOMIC DNA]</scope>
    <source>
        <strain evidence="1">Iper-2018</strain>
    </source>
</reference>
<name>A0AC60P925_IXOPE</name>
<proteinExistence type="predicted"/>
<gene>
    <name evidence="1" type="ORF">HPB47_006907</name>
</gene>
<evidence type="ECO:0000313" key="2">
    <source>
        <dbReference type="Proteomes" id="UP000805193"/>
    </source>
</evidence>
<sequence length="397" mass="44952">MNENCWLKSSDTAFDLVMNWLIRVRYDCVTASAASDVKVQSAFPTDNSQFFGILQGFTPELLSQGGVPLVLAADISGIAGKLCAFWFRPPNNKRCQTSVGLRIRRFSRRNLTAGGSGGMDRRRRVPWVLSRKSWVLVVKAMRKPEIIKAIEDCGAGADEISECWSEVQKRRREAELRAAQRAAQEKLHAAQEGLRVAREKLELEMLQRNFDAGEAIVVDNSSKKFDMRALLQPFRVGGDMGLYLVNFERVCAKMGLVESSWPQRLLSLLPAEVADVLARLDPTAADDYASVKSCLLRKFRLSPEAFRQNFRETRKGPDESYAEFAYKLKGFLESWLRGVNSYEDREKVLEQIALEQFLSCIPTGLKEWIQDRPEVETVQKAADYADEYCSRHGKKSC</sequence>